<dbReference type="OrthoDB" id="9796999at2"/>
<organism evidence="1 2">
    <name type="scientific">Vulgatibacter incomptus</name>
    <dbReference type="NCBI Taxonomy" id="1391653"/>
    <lineage>
        <taxon>Bacteria</taxon>
        <taxon>Pseudomonadati</taxon>
        <taxon>Myxococcota</taxon>
        <taxon>Myxococcia</taxon>
        <taxon>Myxococcales</taxon>
        <taxon>Cystobacterineae</taxon>
        <taxon>Vulgatibacteraceae</taxon>
        <taxon>Vulgatibacter</taxon>
    </lineage>
</organism>
<dbReference type="STRING" id="1391653.AKJ08_3105"/>
<name>A0A0K1PGR7_9BACT</name>
<accession>A0A0K1PGR7</accession>
<evidence type="ECO:0008006" key="3">
    <source>
        <dbReference type="Google" id="ProtNLM"/>
    </source>
</evidence>
<keyword evidence="2" id="KW-1185">Reference proteome</keyword>
<dbReference type="PATRIC" id="fig|1391653.3.peg.3240"/>
<dbReference type="KEGG" id="vin:AKJ08_3105"/>
<dbReference type="AlphaFoldDB" id="A0A0K1PGR7"/>
<dbReference type="Pfam" id="PF13376">
    <property type="entry name" value="OmdA"/>
    <property type="match status" value="1"/>
</dbReference>
<evidence type="ECO:0000313" key="2">
    <source>
        <dbReference type="Proteomes" id="UP000055590"/>
    </source>
</evidence>
<gene>
    <name evidence="1" type="ORF">AKJ08_3105</name>
</gene>
<reference evidence="1 2" key="1">
    <citation type="submission" date="2015-08" db="EMBL/GenBank/DDBJ databases">
        <authorList>
            <person name="Babu N.S."/>
            <person name="Beckwith C.J."/>
            <person name="Beseler K.G."/>
            <person name="Brison A."/>
            <person name="Carone J.V."/>
            <person name="Caskin T.P."/>
            <person name="Diamond M."/>
            <person name="Durham M.E."/>
            <person name="Foxe J.M."/>
            <person name="Go M."/>
            <person name="Henderson B.A."/>
            <person name="Jones I.B."/>
            <person name="McGettigan J.A."/>
            <person name="Micheletti S.J."/>
            <person name="Nasrallah M.E."/>
            <person name="Ortiz D."/>
            <person name="Piller C.R."/>
            <person name="Privatt S.R."/>
            <person name="Schneider S.L."/>
            <person name="Sharp S."/>
            <person name="Smith T.C."/>
            <person name="Stanton J.D."/>
            <person name="Ullery H.E."/>
            <person name="Wilson R.J."/>
            <person name="Serrano M.G."/>
            <person name="Buck G."/>
            <person name="Lee V."/>
            <person name="Wang Y."/>
            <person name="Carvalho R."/>
            <person name="Voegtly L."/>
            <person name="Shi R."/>
            <person name="Duckworth R."/>
            <person name="Johnson A."/>
            <person name="Loviza R."/>
            <person name="Walstead R."/>
            <person name="Shah Z."/>
            <person name="Kiflezghi M."/>
            <person name="Wade K."/>
            <person name="Ball S.L."/>
            <person name="Bradley K.W."/>
            <person name="Asai D.J."/>
            <person name="Bowman C.A."/>
            <person name="Russell D.A."/>
            <person name="Pope W.H."/>
            <person name="Jacobs-Sera D."/>
            <person name="Hendrix R.W."/>
            <person name="Hatfull G.F."/>
        </authorList>
    </citation>
    <scope>NUCLEOTIDE SEQUENCE [LARGE SCALE GENOMIC DNA]</scope>
    <source>
        <strain evidence="1 2">DSM 27710</strain>
    </source>
</reference>
<sequence>MTDGALTFASPRELETWLEANHDKERELWVRIFKKDTGTPSVTWQDCVVACLAWGWIDGAKRSLDEISFLQRITPRRSKSSWSKKNWEHAERLIAEGRMQPSGLVHVEAARADGRWEQAYAGSAEIELPDDFLRALDESPAAKKFFATLKRQEVYSIYHRLQTAKRPETRAKRMAAILATLAEGQSLP</sequence>
<dbReference type="Proteomes" id="UP000055590">
    <property type="component" value="Chromosome"/>
</dbReference>
<protein>
    <recommendedName>
        <fullName evidence="3">Periplasmic membrane protein</fullName>
    </recommendedName>
</protein>
<dbReference type="RefSeq" id="WP_050726852.1">
    <property type="nucleotide sequence ID" value="NZ_CP012332.1"/>
</dbReference>
<proteinExistence type="predicted"/>
<evidence type="ECO:0000313" key="1">
    <source>
        <dbReference type="EMBL" id="AKU92718.1"/>
    </source>
</evidence>
<dbReference type="EMBL" id="CP012332">
    <property type="protein sequence ID" value="AKU92718.1"/>
    <property type="molecule type" value="Genomic_DNA"/>
</dbReference>